<dbReference type="PANTHER" id="PTHR32338:SF10">
    <property type="entry name" value="N-ACETYL-GAMMA-GLUTAMYL-PHOSPHATE REDUCTASE, CHLOROPLASTIC-RELATED"/>
    <property type="match status" value="1"/>
</dbReference>
<dbReference type="InterPro" id="IPR050085">
    <property type="entry name" value="AGPR"/>
</dbReference>
<evidence type="ECO:0000256" key="6">
    <source>
        <dbReference type="PROSITE-ProRule" id="PRU10010"/>
    </source>
</evidence>
<dbReference type="AlphaFoldDB" id="A0A060JFI4"/>
<evidence type="ECO:0000256" key="2">
    <source>
        <dbReference type="ARBA" id="ARBA00022605"/>
    </source>
</evidence>
<keyword evidence="1 5" id="KW-0055">Arginine biosynthesis</keyword>
<dbReference type="GO" id="GO:0051287">
    <property type="term" value="F:NAD binding"/>
    <property type="evidence" value="ECO:0007669"/>
    <property type="project" value="InterPro"/>
</dbReference>
<evidence type="ECO:0000256" key="3">
    <source>
        <dbReference type="ARBA" id="ARBA00022857"/>
    </source>
</evidence>
<dbReference type="InterPro" id="IPR023013">
    <property type="entry name" value="AGPR_AS"/>
</dbReference>
<proteinExistence type="inferred from homology"/>
<dbReference type="HOGENOM" id="CLU_006384_0_0_11"/>
<comment type="function">
    <text evidence="5">Catalyzes the NADPH-dependent reduction of N-acetyl-5-glutamyl phosphate to yield N-acetyl-L-glutamate 5-semialdehyde.</text>
</comment>
<dbReference type="Proteomes" id="UP000067708">
    <property type="component" value="Chromosome"/>
</dbReference>
<dbReference type="GO" id="GO:0070401">
    <property type="term" value="F:NADP+ binding"/>
    <property type="evidence" value="ECO:0007669"/>
    <property type="project" value="InterPro"/>
</dbReference>
<protein>
    <recommendedName>
        <fullName evidence="5">N-acetyl-gamma-glutamyl-phosphate reductase</fullName>
        <shortName evidence="5">AGPR</shortName>
        <ecNumber evidence="5">1.2.1.38</ecNumber>
    </recommendedName>
    <alternativeName>
        <fullName evidence="5">N-acetyl-glutamate semialdehyde dehydrogenase</fullName>
        <shortName evidence="5">NAGSA dehydrogenase</shortName>
    </alternativeName>
</protein>
<dbReference type="OrthoDB" id="9801289at2"/>
<dbReference type="Pfam" id="PF22698">
    <property type="entry name" value="Semialdhyde_dhC_1"/>
    <property type="match status" value="1"/>
</dbReference>
<dbReference type="InterPro" id="IPR000706">
    <property type="entry name" value="AGPR_type-1"/>
</dbReference>
<feature type="active site" evidence="5 6">
    <location>
        <position position="151"/>
    </location>
</feature>
<dbReference type="GO" id="GO:0003942">
    <property type="term" value="F:N-acetyl-gamma-glutamyl-phosphate reductase activity"/>
    <property type="evidence" value="ECO:0007669"/>
    <property type="project" value="UniProtKB-UniRule"/>
</dbReference>
<dbReference type="InterPro" id="IPR036291">
    <property type="entry name" value="NAD(P)-bd_dom_sf"/>
</dbReference>
<keyword evidence="3 5" id="KW-0521">NADP</keyword>
<dbReference type="EC" id="1.2.1.38" evidence="5"/>
<dbReference type="InterPro" id="IPR058924">
    <property type="entry name" value="AGPR_dimerisation_dom"/>
</dbReference>
<dbReference type="UniPathway" id="UPA00068">
    <property type="reaction ID" value="UER00108"/>
</dbReference>
<evidence type="ECO:0000259" key="7">
    <source>
        <dbReference type="SMART" id="SM00859"/>
    </source>
</evidence>
<evidence type="ECO:0000256" key="5">
    <source>
        <dbReference type="HAMAP-Rule" id="MF_00150"/>
    </source>
</evidence>
<dbReference type="STRING" id="529884.Rhola_00004980"/>
<dbReference type="KEGG" id="rla:Rhola_00004980"/>
<reference evidence="8 9" key="1">
    <citation type="journal article" date="2014" name="Int. J. Syst. Evol. Microbiol.">
        <title>Rhodoluna lacicola gen. nov., sp. nov., a planktonic freshwater bacterium with stream-lined genome.</title>
        <authorList>
            <person name="Hahn M."/>
            <person name="Schmidt J."/>
            <person name="Taipale S.J."/>
            <person name="Doolittle W.F."/>
            <person name="Koll U."/>
        </authorList>
    </citation>
    <scope>NUCLEOTIDE SEQUENCE [LARGE SCALE GENOMIC DNA]</scope>
    <source>
        <strain evidence="8 9">MWH-Ta8</strain>
    </source>
</reference>
<comment type="pathway">
    <text evidence="5">Amino-acid biosynthesis; L-arginine biosynthesis; N(2)-acetyl-L-ornithine from L-glutamate: step 3/4.</text>
</comment>
<dbReference type="GO" id="GO:0005737">
    <property type="term" value="C:cytoplasm"/>
    <property type="evidence" value="ECO:0007669"/>
    <property type="project" value="UniProtKB-SubCell"/>
</dbReference>
<dbReference type="PROSITE" id="PS01224">
    <property type="entry name" value="ARGC"/>
    <property type="match status" value="1"/>
</dbReference>
<evidence type="ECO:0000313" key="8">
    <source>
        <dbReference type="EMBL" id="AIC47317.1"/>
    </source>
</evidence>
<evidence type="ECO:0000256" key="1">
    <source>
        <dbReference type="ARBA" id="ARBA00022571"/>
    </source>
</evidence>
<keyword evidence="9" id="KW-1185">Reference proteome</keyword>
<sequence length="352" mass="36828">MTFSVAVAGASGNVGGELLRLIAEHPQLELKTVTASSMVGQKVSTLHPHVPKFADVIFQENTAEVLAGHDIVFLALPHSKSAEVAAWLSKDSLVLDCGADFRLESEADWKKFYGGEHAGTWTYGMPELLIGGNRKQRELLKNTKRIAVPGCNVTAITLGLAPALAAGLVSNTDIVSVLTVGTSGAGRGATEKLFEIEPTGSADAYQVGGIHRHTPEIEQNLSKSAGAQVQVNFTPVLASIERGILAVNTAVLKPGVDLQKIRAAFEAAYVGEQFIKISATGEFPSTADTIGDNFALVGLAVDSHANRLITVCAIDNLVKGTGGAAIQSMNIALGLPEQTGLEQISLAKKGAQ</sequence>
<name>A0A060JFI4_9MICO</name>
<dbReference type="GO" id="GO:0006526">
    <property type="term" value="P:L-arginine biosynthetic process"/>
    <property type="evidence" value="ECO:0007669"/>
    <property type="project" value="UniProtKB-UniRule"/>
</dbReference>
<accession>A0A060JFI4</accession>
<feature type="domain" description="Semialdehyde dehydrogenase NAD-binding" evidence="7">
    <location>
        <begin position="4"/>
        <end position="136"/>
    </location>
</feature>
<organism evidence="8 9">
    <name type="scientific">Rhodoluna lacicola</name>
    <dbReference type="NCBI Taxonomy" id="529884"/>
    <lineage>
        <taxon>Bacteria</taxon>
        <taxon>Bacillati</taxon>
        <taxon>Actinomycetota</taxon>
        <taxon>Actinomycetes</taxon>
        <taxon>Micrococcales</taxon>
        <taxon>Microbacteriaceae</taxon>
        <taxon>Luna cluster</taxon>
        <taxon>Luna-1 subcluster</taxon>
        <taxon>Rhodoluna</taxon>
    </lineage>
</organism>
<dbReference type="PATRIC" id="fig|529884.3.peg.480"/>
<evidence type="ECO:0000256" key="4">
    <source>
        <dbReference type="ARBA" id="ARBA00023002"/>
    </source>
</evidence>
<dbReference type="Pfam" id="PF01118">
    <property type="entry name" value="Semialdhyde_dh"/>
    <property type="match status" value="1"/>
</dbReference>
<dbReference type="eggNOG" id="COG0002">
    <property type="taxonomic scope" value="Bacteria"/>
</dbReference>
<dbReference type="CDD" id="cd24148">
    <property type="entry name" value="AGPR_1_actinobacAGPR_like"/>
    <property type="match status" value="1"/>
</dbReference>
<dbReference type="SUPFAM" id="SSF51735">
    <property type="entry name" value="NAD(P)-binding Rossmann-fold domains"/>
    <property type="match status" value="1"/>
</dbReference>
<gene>
    <name evidence="5" type="primary">argC</name>
    <name evidence="8" type="ORF">Rhola_00004980</name>
</gene>
<dbReference type="Gene3D" id="3.30.360.10">
    <property type="entry name" value="Dihydrodipicolinate Reductase, domain 2"/>
    <property type="match status" value="1"/>
</dbReference>
<keyword evidence="5" id="KW-0963">Cytoplasm</keyword>
<keyword evidence="4 5" id="KW-0560">Oxidoreductase</keyword>
<dbReference type="PANTHER" id="PTHR32338">
    <property type="entry name" value="N-ACETYL-GAMMA-GLUTAMYL-PHOSPHATE REDUCTASE, CHLOROPLASTIC-RELATED-RELATED"/>
    <property type="match status" value="1"/>
</dbReference>
<comment type="catalytic activity">
    <reaction evidence="5">
        <text>N-acetyl-L-glutamate 5-semialdehyde + phosphate + NADP(+) = N-acetyl-L-glutamyl 5-phosphate + NADPH + H(+)</text>
        <dbReference type="Rhea" id="RHEA:21588"/>
        <dbReference type="ChEBI" id="CHEBI:15378"/>
        <dbReference type="ChEBI" id="CHEBI:29123"/>
        <dbReference type="ChEBI" id="CHEBI:43474"/>
        <dbReference type="ChEBI" id="CHEBI:57783"/>
        <dbReference type="ChEBI" id="CHEBI:57936"/>
        <dbReference type="ChEBI" id="CHEBI:58349"/>
        <dbReference type="EC" id="1.2.1.38"/>
    </reaction>
</comment>
<dbReference type="HAMAP" id="MF_00150">
    <property type="entry name" value="ArgC_type1"/>
    <property type="match status" value="1"/>
</dbReference>
<dbReference type="RefSeq" id="WP_038502132.1">
    <property type="nucleotide sequence ID" value="NZ_CP007490.1"/>
</dbReference>
<dbReference type="CDD" id="cd23934">
    <property type="entry name" value="AGPR_1_C"/>
    <property type="match status" value="1"/>
</dbReference>
<dbReference type="NCBIfam" id="TIGR01850">
    <property type="entry name" value="argC"/>
    <property type="match status" value="1"/>
</dbReference>
<dbReference type="Gene3D" id="3.40.50.720">
    <property type="entry name" value="NAD(P)-binding Rossmann-like Domain"/>
    <property type="match status" value="1"/>
</dbReference>
<comment type="similarity">
    <text evidence="5">Belongs to the NAGSA dehydrogenase family. Type 1 subfamily.</text>
</comment>
<dbReference type="SUPFAM" id="SSF55347">
    <property type="entry name" value="Glyceraldehyde-3-phosphate dehydrogenase-like, C-terminal domain"/>
    <property type="match status" value="1"/>
</dbReference>
<keyword evidence="2 5" id="KW-0028">Amino-acid biosynthesis</keyword>
<comment type="subcellular location">
    <subcellularLocation>
        <location evidence="5">Cytoplasm</location>
    </subcellularLocation>
</comment>
<dbReference type="InterPro" id="IPR000534">
    <property type="entry name" value="Semialdehyde_DH_NAD-bd"/>
</dbReference>
<dbReference type="EMBL" id="CP007490">
    <property type="protein sequence ID" value="AIC47317.1"/>
    <property type="molecule type" value="Genomic_DNA"/>
</dbReference>
<evidence type="ECO:0000313" key="9">
    <source>
        <dbReference type="Proteomes" id="UP000067708"/>
    </source>
</evidence>
<dbReference type="SMART" id="SM00859">
    <property type="entry name" value="Semialdhyde_dh"/>
    <property type="match status" value="1"/>
</dbReference>